<evidence type="ECO:0000313" key="2">
    <source>
        <dbReference type="Proteomes" id="UP000192418"/>
    </source>
</evidence>
<gene>
    <name evidence="1" type="ORF">SAMN02746065_1424</name>
</gene>
<dbReference type="RefSeq" id="WP_084071838.1">
    <property type="nucleotide sequence ID" value="NZ_FWXY01000042.1"/>
</dbReference>
<keyword evidence="1" id="KW-0223">Dioxygenase</keyword>
<name>A0A1W2ES98_9BACT</name>
<proteinExistence type="predicted"/>
<sequence>MKRLFLLIAFLLYCIILTPPGTARAYDLPSVNLGFTSFLDGGPPAGPGLYFSQYLQLWTSDKFADNNGDGALPGFADEDLTAWIGLSQFLYQSNQALFLGGKWGINVMIPEVILDLDYGTNNAAFPRDNGNGIGDILVGPFLQWDPIMGKKGPIFMHRMELQMIFPTGKYDDNKELNPGSNFFSFNPYWAFTAFLTPKLTASGRIHYLWNGKNDDPGRGYQALGADDIQAGQAFHANFTMAYEIIPQRLRLGINGYYLKQITETKMDGKDVDNSKEQVFAVGPGMVYHFSQDDHLFFNTYFESNAENRPEGNRFNLRWVHHF</sequence>
<evidence type="ECO:0000313" key="1">
    <source>
        <dbReference type="EMBL" id="SMD12531.1"/>
    </source>
</evidence>
<dbReference type="Pfam" id="PF13557">
    <property type="entry name" value="Phenol_MetA_deg"/>
    <property type="match status" value="1"/>
</dbReference>
<dbReference type="OrthoDB" id="9798341at2"/>
<keyword evidence="2" id="KW-1185">Reference proteome</keyword>
<dbReference type="GO" id="GO:0051213">
    <property type="term" value="F:dioxygenase activity"/>
    <property type="evidence" value="ECO:0007669"/>
    <property type="project" value="UniProtKB-KW"/>
</dbReference>
<reference evidence="1 2" key="1">
    <citation type="submission" date="2017-04" db="EMBL/GenBank/DDBJ databases">
        <authorList>
            <person name="Afonso C.L."/>
            <person name="Miller P.J."/>
            <person name="Scott M.A."/>
            <person name="Spackman E."/>
            <person name="Goraichik I."/>
            <person name="Dimitrov K.M."/>
            <person name="Suarez D.L."/>
            <person name="Swayne D.E."/>
        </authorList>
    </citation>
    <scope>NUCLEOTIDE SEQUENCE [LARGE SCALE GENOMIC DNA]</scope>
    <source>
        <strain evidence="1 2">DSM 3385</strain>
    </source>
</reference>
<protein>
    <submittedName>
        <fullName evidence="1">Anthranilate 1,2-dioxygenase</fullName>
    </submittedName>
</protein>
<dbReference type="AlphaFoldDB" id="A0A1W2ES98"/>
<dbReference type="Proteomes" id="UP000192418">
    <property type="component" value="Unassembled WGS sequence"/>
</dbReference>
<dbReference type="InterPro" id="IPR025737">
    <property type="entry name" value="FApF"/>
</dbReference>
<organism evidence="1 2">
    <name type="scientific">Desulfocicer vacuolatum DSM 3385</name>
    <dbReference type="NCBI Taxonomy" id="1121400"/>
    <lineage>
        <taxon>Bacteria</taxon>
        <taxon>Pseudomonadati</taxon>
        <taxon>Thermodesulfobacteriota</taxon>
        <taxon>Desulfobacteria</taxon>
        <taxon>Desulfobacterales</taxon>
        <taxon>Desulfobacteraceae</taxon>
        <taxon>Desulfocicer</taxon>
    </lineage>
</organism>
<dbReference type="EMBL" id="FWXY01000042">
    <property type="protein sequence ID" value="SMD12531.1"/>
    <property type="molecule type" value="Genomic_DNA"/>
</dbReference>
<accession>A0A1W2ES98</accession>
<keyword evidence="1" id="KW-0560">Oxidoreductase</keyword>
<dbReference type="STRING" id="1121400.SAMN02746065_1424"/>